<comment type="caution">
    <text evidence="5">The sequence shown here is derived from an EMBL/GenBank/DDBJ whole genome shotgun (WGS) entry which is preliminary data.</text>
</comment>
<dbReference type="InterPro" id="IPR002314">
    <property type="entry name" value="aa-tRNA-synt_IIb"/>
</dbReference>
<dbReference type="Pfam" id="PF00587">
    <property type="entry name" value="tRNA-synt_2b"/>
    <property type="match status" value="1"/>
</dbReference>
<protein>
    <recommendedName>
        <fullName evidence="2">serine--tRNA ligase</fullName>
        <ecNumber evidence="2">6.1.1.11</ecNumber>
    </recommendedName>
    <alternativeName>
        <fullName evidence="3">Seryl-tRNA synthetase</fullName>
    </alternativeName>
</protein>
<sequence>MDLVKNLKSIRIENLGPVSGPKSYILLGDLAQLEEALVQFSVRRLLKQGFRLVSVPDILPTTVIERCGMVMDGEHHLIYTLNKAYGDVCLSGTAEMALAMKMMNKVIDGASLPVKLAAVSRCFRAEASNNVEEAGIYRVHQFTKVEMFACVSEDKSSKFLEEMLEIQENIFQDLGLGFKTIDMPSHDLGAPAYRKIDIEGWLPGKNVYGELSSCSNCTDFQSRRLNITYKDDNNCNETKYVHTLNGTACAVPRTLIAICETHQLNNGNIEVPEVLVPFMNGKKIIETQNVGEMRTYKIKNR</sequence>
<dbReference type="PROSITE" id="PS50862">
    <property type="entry name" value="AA_TRNA_LIGASE_II"/>
    <property type="match status" value="1"/>
</dbReference>
<dbReference type="GO" id="GO:0004828">
    <property type="term" value="F:serine-tRNA ligase activity"/>
    <property type="evidence" value="ECO:0007669"/>
    <property type="project" value="UniProtKB-EC"/>
</dbReference>
<comment type="similarity">
    <text evidence="1">Belongs to the class-II aminoacyl-tRNA synthetase family. Type-1 seryl-tRNA synthetase subfamily.</text>
</comment>
<name>A0A8J5QSZ7_9HYME</name>
<evidence type="ECO:0000256" key="3">
    <source>
        <dbReference type="ARBA" id="ARBA00031113"/>
    </source>
</evidence>
<gene>
    <name evidence="5" type="ORF">G9C98_000813</name>
</gene>
<dbReference type="InterPro" id="IPR002317">
    <property type="entry name" value="Ser-tRNA-ligase_type_1"/>
</dbReference>
<dbReference type="PANTHER" id="PTHR11778">
    <property type="entry name" value="SERYL-TRNA SYNTHETASE"/>
    <property type="match status" value="1"/>
</dbReference>
<dbReference type="AlphaFoldDB" id="A0A8J5QSZ7"/>
<evidence type="ECO:0000259" key="4">
    <source>
        <dbReference type="PROSITE" id="PS50862"/>
    </source>
</evidence>
<dbReference type="EMBL" id="JAAOIC020000023">
    <property type="protein sequence ID" value="KAG8040243.1"/>
    <property type="molecule type" value="Genomic_DNA"/>
</dbReference>
<reference evidence="5" key="1">
    <citation type="submission" date="2020-03" db="EMBL/GenBank/DDBJ databases">
        <authorList>
            <person name="Chebbi M.A."/>
            <person name="Drezen J.M."/>
        </authorList>
    </citation>
    <scope>NUCLEOTIDE SEQUENCE</scope>
    <source>
        <tissue evidence="5">Whole body</tissue>
    </source>
</reference>
<keyword evidence="6" id="KW-1185">Reference proteome</keyword>
<reference evidence="5" key="2">
    <citation type="submission" date="2021-04" db="EMBL/GenBank/DDBJ databases">
        <title>Genome-wide patterns of bracovirus chromosomal integration into multiple host tissues during parasitism.</title>
        <authorList>
            <person name="Chebbi M.A.C."/>
        </authorList>
    </citation>
    <scope>NUCLEOTIDE SEQUENCE</scope>
    <source>
        <tissue evidence="5">Whole body</tissue>
    </source>
</reference>
<dbReference type="GO" id="GO:0005524">
    <property type="term" value="F:ATP binding"/>
    <property type="evidence" value="ECO:0007669"/>
    <property type="project" value="InterPro"/>
</dbReference>
<evidence type="ECO:0000256" key="1">
    <source>
        <dbReference type="ARBA" id="ARBA00010728"/>
    </source>
</evidence>
<organism evidence="5 6">
    <name type="scientific">Cotesia typhae</name>
    <dbReference type="NCBI Taxonomy" id="2053667"/>
    <lineage>
        <taxon>Eukaryota</taxon>
        <taxon>Metazoa</taxon>
        <taxon>Ecdysozoa</taxon>
        <taxon>Arthropoda</taxon>
        <taxon>Hexapoda</taxon>
        <taxon>Insecta</taxon>
        <taxon>Pterygota</taxon>
        <taxon>Neoptera</taxon>
        <taxon>Endopterygota</taxon>
        <taxon>Hymenoptera</taxon>
        <taxon>Apocrita</taxon>
        <taxon>Ichneumonoidea</taxon>
        <taxon>Braconidae</taxon>
        <taxon>Microgastrinae</taxon>
        <taxon>Cotesia</taxon>
    </lineage>
</organism>
<evidence type="ECO:0000256" key="2">
    <source>
        <dbReference type="ARBA" id="ARBA00012840"/>
    </source>
</evidence>
<dbReference type="GO" id="GO:0006434">
    <property type="term" value="P:seryl-tRNA aminoacylation"/>
    <property type="evidence" value="ECO:0007669"/>
    <property type="project" value="InterPro"/>
</dbReference>
<dbReference type="EC" id="6.1.1.11" evidence="2"/>
<accession>A0A8J5QSZ7</accession>
<dbReference type="Proteomes" id="UP000729913">
    <property type="component" value="Unassembled WGS sequence"/>
</dbReference>
<dbReference type="OrthoDB" id="10264585at2759"/>
<proteinExistence type="inferred from homology"/>
<dbReference type="FunFam" id="3.30.930.10:FF:000078">
    <property type="entry name" value="Seryl-tRNA synthetase"/>
    <property type="match status" value="1"/>
</dbReference>
<feature type="domain" description="Aminoacyl-transfer RNA synthetases class-II family profile" evidence="4">
    <location>
        <begin position="33"/>
        <end position="277"/>
    </location>
</feature>
<evidence type="ECO:0000313" key="5">
    <source>
        <dbReference type="EMBL" id="KAG8040243.1"/>
    </source>
</evidence>
<evidence type="ECO:0000313" key="6">
    <source>
        <dbReference type="Proteomes" id="UP000729913"/>
    </source>
</evidence>
<dbReference type="InterPro" id="IPR006195">
    <property type="entry name" value="aa-tRNA-synth_II"/>
</dbReference>